<evidence type="ECO:0000259" key="9">
    <source>
        <dbReference type="Pfam" id="PF09302"/>
    </source>
</evidence>
<dbReference type="InterPro" id="IPR052287">
    <property type="entry name" value="NHEJ_factor"/>
</dbReference>
<dbReference type="OrthoDB" id="2155935at2759"/>
<dbReference type="CDD" id="cd22285">
    <property type="entry name" value="HD_XLF_N"/>
    <property type="match status" value="1"/>
</dbReference>
<dbReference type="RefSeq" id="XP_018140513.1">
    <property type="nucleotide sequence ID" value="XM_018292264.1"/>
</dbReference>
<protein>
    <recommendedName>
        <fullName evidence="7">Non-homologous end-joining factor 1</fullName>
    </recommendedName>
</protein>
<feature type="domain" description="XLF-like N-terminal" evidence="9">
    <location>
        <begin position="9"/>
        <end position="134"/>
    </location>
</feature>
<name>A0A179FD02_METCM</name>
<dbReference type="Pfam" id="PF09302">
    <property type="entry name" value="XLF"/>
    <property type="match status" value="1"/>
</dbReference>
<feature type="compositionally biased region" description="Pro residues" evidence="8">
    <location>
        <begin position="417"/>
        <end position="426"/>
    </location>
</feature>
<sequence>MASPTPGTWRFLPLPASSGIPVLLVSVEMGLSNYAICVSDMANIWEENLDRKAICMRGWSENTSIDPSDTAENMSRFLSCLKTALDPTQAGHGETSLSLAPATSSDAGEDGITLRITCPLPGFESLKWPVHLRKQPPSTVATALVLPMIQAHFERKQEIQSLIQMITDRDSVVTKLSDKLEAMGTGLEHVFTSLSGRKKVTRAAAEDRVKGLKPFNERRWKKELDSDNAAPSSVNELLQHVFGDTGLYCRSTVDVDVSPELDRWWHDFLPTSQSSQQNRHKITSSKRQPDTPPTKSTNCDDDDDFQIQSTPPHLRPASKSAATSKVPPPPEDDASTEGQEDSVGPHSDPSSPLPDRRRQPETKPNNSRLGAIGGRKHPASPRQPSPPPKSRTVKPPENDEETASEASDDDATASLPASPPVPPPQKDAPKKGGLGRIGVGASNAESVEKDKTANGNSPAKARETNSKKLGTIGGKASKPLKQEDEDTSRGRPATRRTISPAAEQPRETSEERADRKRDELKRELERKAAAGPAKKKRRF</sequence>
<feature type="compositionally biased region" description="Acidic residues" evidence="8">
    <location>
        <begin position="398"/>
        <end position="411"/>
    </location>
</feature>
<evidence type="ECO:0000256" key="1">
    <source>
        <dbReference type="ARBA" id="ARBA00004123"/>
    </source>
</evidence>
<evidence type="ECO:0000256" key="5">
    <source>
        <dbReference type="ARBA" id="ARBA00023242"/>
    </source>
</evidence>
<feature type="compositionally biased region" description="Basic and acidic residues" evidence="8">
    <location>
        <begin position="504"/>
        <end position="528"/>
    </location>
</feature>
<dbReference type="KEGG" id="pchm:VFPPC_14496"/>
<dbReference type="AlphaFoldDB" id="A0A179FD02"/>
<dbReference type="STRING" id="1380566.A0A179FD02"/>
<dbReference type="EMBL" id="LSBJ02000006">
    <property type="protein sequence ID" value="OAQ62933.1"/>
    <property type="molecule type" value="Genomic_DNA"/>
</dbReference>
<evidence type="ECO:0000256" key="7">
    <source>
        <dbReference type="ARBA" id="ARBA00044529"/>
    </source>
</evidence>
<feature type="compositionally biased region" description="Acidic residues" evidence="8">
    <location>
        <begin position="330"/>
        <end position="340"/>
    </location>
</feature>
<keyword evidence="12" id="KW-1185">Reference proteome</keyword>
<evidence type="ECO:0000256" key="6">
    <source>
        <dbReference type="ARBA" id="ARBA00025747"/>
    </source>
</evidence>
<dbReference type="GeneID" id="28856258"/>
<dbReference type="Proteomes" id="UP000078397">
    <property type="component" value="Unassembled WGS sequence"/>
</dbReference>
<dbReference type="GO" id="GO:0032807">
    <property type="term" value="C:DNA ligase IV complex"/>
    <property type="evidence" value="ECO:0007669"/>
    <property type="project" value="TreeGrafter"/>
</dbReference>
<gene>
    <name evidence="11" type="ORF">VFPPC_14496</name>
</gene>
<evidence type="ECO:0000313" key="12">
    <source>
        <dbReference type="Proteomes" id="UP000078397"/>
    </source>
</evidence>
<evidence type="ECO:0000313" key="11">
    <source>
        <dbReference type="EMBL" id="OAQ62933.1"/>
    </source>
</evidence>
<feature type="domain" description="XLF-like coiled-coil region" evidence="10">
    <location>
        <begin position="136"/>
        <end position="188"/>
    </location>
</feature>
<evidence type="ECO:0000256" key="2">
    <source>
        <dbReference type="ARBA" id="ARBA00022763"/>
    </source>
</evidence>
<dbReference type="InterPro" id="IPR038051">
    <property type="entry name" value="XRCC4-like_N_sf"/>
</dbReference>
<evidence type="ECO:0000259" key="10">
    <source>
        <dbReference type="Pfam" id="PF21928"/>
    </source>
</evidence>
<feature type="region of interest" description="Disordered" evidence="8">
    <location>
        <begin position="273"/>
        <end position="539"/>
    </location>
</feature>
<accession>A0A179FD02</accession>
<keyword evidence="3" id="KW-0238">DNA-binding</keyword>
<dbReference type="GO" id="GO:0045027">
    <property type="term" value="F:DNA end binding"/>
    <property type="evidence" value="ECO:0007669"/>
    <property type="project" value="TreeGrafter"/>
</dbReference>
<evidence type="ECO:0000256" key="4">
    <source>
        <dbReference type="ARBA" id="ARBA00023204"/>
    </source>
</evidence>
<comment type="subcellular location">
    <subcellularLocation>
        <location evidence="1">Nucleus</location>
    </subcellularLocation>
</comment>
<evidence type="ECO:0000256" key="3">
    <source>
        <dbReference type="ARBA" id="ARBA00023125"/>
    </source>
</evidence>
<dbReference type="InterPro" id="IPR053829">
    <property type="entry name" value="XLF-like_CC"/>
</dbReference>
<organism evidence="11 12">
    <name type="scientific">Pochonia chlamydosporia 170</name>
    <dbReference type="NCBI Taxonomy" id="1380566"/>
    <lineage>
        <taxon>Eukaryota</taxon>
        <taxon>Fungi</taxon>
        <taxon>Dikarya</taxon>
        <taxon>Ascomycota</taxon>
        <taxon>Pezizomycotina</taxon>
        <taxon>Sordariomycetes</taxon>
        <taxon>Hypocreomycetidae</taxon>
        <taxon>Hypocreales</taxon>
        <taxon>Clavicipitaceae</taxon>
        <taxon>Pochonia</taxon>
    </lineage>
</organism>
<proteinExistence type="inferred from homology"/>
<comment type="caution">
    <text evidence="11">The sequence shown here is derived from an EMBL/GenBank/DDBJ whole genome shotgun (WGS) entry which is preliminary data.</text>
</comment>
<dbReference type="PANTHER" id="PTHR32235:SF1">
    <property type="entry name" value="NON-HOMOLOGOUS END-JOINING FACTOR 1"/>
    <property type="match status" value="1"/>
</dbReference>
<keyword evidence="2" id="KW-0227">DNA damage</keyword>
<dbReference type="Pfam" id="PF21928">
    <property type="entry name" value="XLF_CC"/>
    <property type="match status" value="1"/>
</dbReference>
<dbReference type="InterPro" id="IPR015381">
    <property type="entry name" value="XLF-like_N"/>
</dbReference>
<keyword evidence="5" id="KW-0539">Nucleus</keyword>
<reference evidence="11 12" key="1">
    <citation type="journal article" date="2016" name="PLoS Pathog.">
        <title>Biosynthesis of antibiotic leucinostatins in bio-control fungus Purpureocillium lilacinum and their inhibition on phytophthora revealed by genome mining.</title>
        <authorList>
            <person name="Wang G."/>
            <person name="Liu Z."/>
            <person name="Lin R."/>
            <person name="Li E."/>
            <person name="Mao Z."/>
            <person name="Ling J."/>
            <person name="Yang Y."/>
            <person name="Yin W.B."/>
            <person name="Xie B."/>
        </authorList>
    </citation>
    <scope>NUCLEOTIDE SEQUENCE [LARGE SCALE GENOMIC DNA]</scope>
    <source>
        <strain evidence="11">170</strain>
    </source>
</reference>
<dbReference type="PANTHER" id="PTHR32235">
    <property type="entry name" value="NON-HOMOLOGOUS END-JOINING FACTOR 1"/>
    <property type="match status" value="1"/>
</dbReference>
<keyword evidence="4" id="KW-0234">DNA repair</keyword>
<dbReference type="GO" id="GO:0006303">
    <property type="term" value="P:double-strand break repair via nonhomologous end joining"/>
    <property type="evidence" value="ECO:0007669"/>
    <property type="project" value="TreeGrafter"/>
</dbReference>
<dbReference type="Gene3D" id="2.170.210.10">
    <property type="entry name" value="DNA double-strand break repair and VJ recombination XRCC4, N-terminal"/>
    <property type="match status" value="1"/>
</dbReference>
<evidence type="ECO:0000256" key="8">
    <source>
        <dbReference type="SAM" id="MobiDB-lite"/>
    </source>
</evidence>
<comment type="similarity">
    <text evidence="6">Belongs to the XRCC4-XLF family. XLF subfamily.</text>
</comment>